<comment type="caution">
    <text evidence="1">The sequence shown here is derived from an EMBL/GenBank/DDBJ whole genome shotgun (WGS) entry which is preliminary data.</text>
</comment>
<keyword evidence="2" id="KW-1185">Reference proteome</keyword>
<gene>
    <name evidence="1" type="ORF">GCM10010276_64190</name>
</gene>
<dbReference type="Proteomes" id="UP001501777">
    <property type="component" value="Unassembled WGS sequence"/>
</dbReference>
<dbReference type="RefSeq" id="WP_344404298.1">
    <property type="nucleotide sequence ID" value="NZ_BAAASG010000015.1"/>
</dbReference>
<dbReference type="EMBL" id="BAAASG010000015">
    <property type="protein sequence ID" value="GAA2509385.1"/>
    <property type="molecule type" value="Genomic_DNA"/>
</dbReference>
<name>A0ABN3MYR3_STRLO</name>
<protein>
    <submittedName>
        <fullName evidence="1">Uncharacterized protein</fullName>
    </submittedName>
</protein>
<reference evidence="1 2" key="1">
    <citation type="journal article" date="2019" name="Int. J. Syst. Evol. Microbiol.">
        <title>The Global Catalogue of Microorganisms (GCM) 10K type strain sequencing project: providing services to taxonomists for standard genome sequencing and annotation.</title>
        <authorList>
            <consortium name="The Broad Institute Genomics Platform"/>
            <consortium name="The Broad Institute Genome Sequencing Center for Infectious Disease"/>
            <person name="Wu L."/>
            <person name="Ma J."/>
        </authorList>
    </citation>
    <scope>NUCLEOTIDE SEQUENCE [LARGE SCALE GENOMIC DNA]</scope>
    <source>
        <strain evidence="1 2">JCM 4395</strain>
    </source>
</reference>
<proteinExistence type="predicted"/>
<accession>A0ABN3MYR3</accession>
<evidence type="ECO:0000313" key="2">
    <source>
        <dbReference type="Proteomes" id="UP001501777"/>
    </source>
</evidence>
<organism evidence="1 2">
    <name type="scientific">Streptomyces longisporus</name>
    <dbReference type="NCBI Taxonomy" id="1948"/>
    <lineage>
        <taxon>Bacteria</taxon>
        <taxon>Bacillati</taxon>
        <taxon>Actinomycetota</taxon>
        <taxon>Actinomycetes</taxon>
        <taxon>Kitasatosporales</taxon>
        <taxon>Streptomycetaceae</taxon>
        <taxon>Streptomyces</taxon>
    </lineage>
</organism>
<evidence type="ECO:0000313" key="1">
    <source>
        <dbReference type="EMBL" id="GAA2509385.1"/>
    </source>
</evidence>
<sequence>MIHKLAAIIVAVLFVAGLVGGGTFLAEGGASVQTVVPAKENGPAGGGCC</sequence>